<evidence type="ECO:0000256" key="1">
    <source>
        <dbReference type="SAM" id="Phobius"/>
    </source>
</evidence>
<evidence type="ECO:0000313" key="3">
    <source>
        <dbReference type="Proteomes" id="UP001148018"/>
    </source>
</evidence>
<dbReference type="PANTHER" id="PTHR16130:SF2">
    <property type="entry name" value="LYSOSOMAL COBALAMIN TRANSPORT ESCORT PROTEIN LMBD1"/>
    <property type="match status" value="1"/>
</dbReference>
<dbReference type="AlphaFoldDB" id="A0A9Q0ERY6"/>
<proteinExistence type="predicted"/>
<dbReference type="GO" id="GO:0061462">
    <property type="term" value="P:protein localization to lysosome"/>
    <property type="evidence" value="ECO:0007669"/>
    <property type="project" value="TreeGrafter"/>
</dbReference>
<dbReference type="PANTHER" id="PTHR16130">
    <property type="entry name" value="LYSOSOMAL COBALAMIN TRANSPORTER-RELATED"/>
    <property type="match status" value="1"/>
</dbReference>
<dbReference type="GO" id="GO:0005765">
    <property type="term" value="C:lysosomal membrane"/>
    <property type="evidence" value="ECO:0007669"/>
    <property type="project" value="TreeGrafter"/>
</dbReference>
<evidence type="ECO:0008006" key="4">
    <source>
        <dbReference type="Google" id="ProtNLM"/>
    </source>
</evidence>
<keyword evidence="3" id="KW-1185">Reference proteome</keyword>
<gene>
    <name evidence="2" type="ORF">NHX12_022892</name>
</gene>
<feature type="transmembrane region" description="Helical" evidence="1">
    <location>
        <begin position="91"/>
        <end position="110"/>
    </location>
</feature>
<dbReference type="InterPro" id="IPR050854">
    <property type="entry name" value="LMBD1_LysCbl_Transport"/>
</dbReference>
<keyword evidence="1" id="KW-0472">Membrane</keyword>
<sequence length="267" mass="29892">MSVLPLNLIKGTRSVAYELLENTDETEDVEQQIENLKAKCKDGRPLSSRDRQSLRTLEGKLQVLHRRGRHLEIAERNCCTKVGSALRPCKILLGVFFIIVALVFIVSLFISNLDKALHSAGISSGFIIFGTNLTNPLNELLLVLQPVFPLDYILISVITVYFVLTSMAGIRNMGIWFFWIRLYKIRPKKTRPQALLFLCMILLLIVLHTSYMIYSLAPQYVMYGSQKYLVQGQSSPEGATPGNATTRICSADAPEGKLVTVVTNLTN</sequence>
<dbReference type="EMBL" id="JANIIK010000038">
    <property type="protein sequence ID" value="KAJ3610801.1"/>
    <property type="molecule type" value="Genomic_DNA"/>
</dbReference>
<accession>A0A9Q0ERY6</accession>
<evidence type="ECO:0000313" key="2">
    <source>
        <dbReference type="EMBL" id="KAJ3610801.1"/>
    </source>
</evidence>
<dbReference type="Proteomes" id="UP001148018">
    <property type="component" value="Unassembled WGS sequence"/>
</dbReference>
<organism evidence="2 3">
    <name type="scientific">Muraenolepis orangiensis</name>
    <name type="common">Patagonian moray cod</name>
    <dbReference type="NCBI Taxonomy" id="630683"/>
    <lineage>
        <taxon>Eukaryota</taxon>
        <taxon>Metazoa</taxon>
        <taxon>Chordata</taxon>
        <taxon>Craniata</taxon>
        <taxon>Vertebrata</taxon>
        <taxon>Euteleostomi</taxon>
        <taxon>Actinopterygii</taxon>
        <taxon>Neopterygii</taxon>
        <taxon>Teleostei</taxon>
        <taxon>Neoteleostei</taxon>
        <taxon>Acanthomorphata</taxon>
        <taxon>Zeiogadaria</taxon>
        <taxon>Gadariae</taxon>
        <taxon>Gadiformes</taxon>
        <taxon>Muraenolepidoidei</taxon>
        <taxon>Muraenolepididae</taxon>
        <taxon>Muraenolepis</taxon>
    </lineage>
</organism>
<comment type="caution">
    <text evidence="2">The sequence shown here is derived from an EMBL/GenBank/DDBJ whole genome shotgun (WGS) entry which is preliminary data.</text>
</comment>
<keyword evidence="1" id="KW-0812">Transmembrane</keyword>
<feature type="transmembrane region" description="Helical" evidence="1">
    <location>
        <begin position="194"/>
        <end position="214"/>
    </location>
</feature>
<protein>
    <recommendedName>
        <fullName evidence="4">Lysosomal cobalamin transporter</fullName>
    </recommendedName>
</protein>
<name>A0A9Q0ERY6_9TELE</name>
<reference evidence="2" key="1">
    <citation type="submission" date="2022-07" db="EMBL/GenBank/DDBJ databases">
        <title>Chromosome-level genome of Muraenolepis orangiensis.</title>
        <authorList>
            <person name="Kim J."/>
        </authorList>
    </citation>
    <scope>NUCLEOTIDE SEQUENCE</scope>
    <source>
        <strain evidence="2">KU_S4_2022</strain>
        <tissue evidence="2">Muscle</tissue>
    </source>
</reference>
<keyword evidence="1" id="KW-1133">Transmembrane helix</keyword>
<feature type="transmembrane region" description="Helical" evidence="1">
    <location>
        <begin position="152"/>
        <end position="182"/>
    </location>
</feature>
<dbReference type="OrthoDB" id="73273at2759"/>